<feature type="domain" description="Protein kinase" evidence="4">
    <location>
        <begin position="1"/>
        <end position="133"/>
    </location>
</feature>
<protein>
    <recommendedName>
        <fullName evidence="4">Protein kinase domain-containing protein</fullName>
    </recommendedName>
</protein>
<dbReference type="AlphaFoldDB" id="A0A2U1NIL0"/>
<dbReference type="PANTHER" id="PTHR47989:SF61">
    <property type="entry name" value="PROTEIN KINASE DOMAIN-CONTAINING PROTEIN"/>
    <property type="match status" value="1"/>
</dbReference>
<gene>
    <name evidence="5" type="ORF">CTI12_AA091920</name>
</gene>
<dbReference type="PANTHER" id="PTHR47989">
    <property type="entry name" value="OS01G0750732 PROTEIN"/>
    <property type="match status" value="1"/>
</dbReference>
<keyword evidence="6" id="KW-1185">Reference proteome</keyword>
<accession>A0A2U1NIL0</accession>
<keyword evidence="1" id="KW-0808">Transferase</keyword>
<dbReference type="SUPFAM" id="SSF56112">
    <property type="entry name" value="Protein kinase-like (PK-like)"/>
    <property type="match status" value="1"/>
</dbReference>
<evidence type="ECO:0000256" key="3">
    <source>
        <dbReference type="ARBA" id="ARBA00022840"/>
    </source>
</evidence>
<dbReference type="InterPro" id="IPR000719">
    <property type="entry name" value="Prot_kinase_dom"/>
</dbReference>
<keyword evidence="1" id="KW-0723">Serine/threonine-protein kinase</keyword>
<dbReference type="OrthoDB" id="4062651at2759"/>
<evidence type="ECO:0000313" key="5">
    <source>
        <dbReference type="EMBL" id="PWA73354.1"/>
    </source>
</evidence>
<evidence type="ECO:0000313" key="6">
    <source>
        <dbReference type="Proteomes" id="UP000245207"/>
    </source>
</evidence>
<evidence type="ECO:0000256" key="2">
    <source>
        <dbReference type="ARBA" id="ARBA00022741"/>
    </source>
</evidence>
<dbReference type="InterPro" id="IPR011009">
    <property type="entry name" value="Kinase-like_dom_sf"/>
</dbReference>
<dbReference type="Proteomes" id="UP000245207">
    <property type="component" value="Unassembled WGS sequence"/>
</dbReference>
<name>A0A2U1NIL0_ARTAN</name>
<dbReference type="InterPro" id="IPR001245">
    <property type="entry name" value="Ser-Thr/Tyr_kinase_cat_dom"/>
</dbReference>
<keyword evidence="2" id="KW-0547">Nucleotide-binding</keyword>
<evidence type="ECO:0000259" key="4">
    <source>
        <dbReference type="PROSITE" id="PS50011"/>
    </source>
</evidence>
<keyword evidence="1" id="KW-0418">Kinase</keyword>
<dbReference type="Gene3D" id="1.10.510.10">
    <property type="entry name" value="Transferase(Phosphotransferase) domain 1"/>
    <property type="match status" value="1"/>
</dbReference>
<dbReference type="Pfam" id="PF07714">
    <property type="entry name" value="PK_Tyr_Ser-Thr"/>
    <property type="match status" value="1"/>
</dbReference>
<organism evidence="5 6">
    <name type="scientific">Artemisia annua</name>
    <name type="common">Sweet wormwood</name>
    <dbReference type="NCBI Taxonomy" id="35608"/>
    <lineage>
        <taxon>Eukaryota</taxon>
        <taxon>Viridiplantae</taxon>
        <taxon>Streptophyta</taxon>
        <taxon>Embryophyta</taxon>
        <taxon>Tracheophyta</taxon>
        <taxon>Spermatophyta</taxon>
        <taxon>Magnoliopsida</taxon>
        <taxon>eudicotyledons</taxon>
        <taxon>Gunneridae</taxon>
        <taxon>Pentapetalae</taxon>
        <taxon>asterids</taxon>
        <taxon>campanulids</taxon>
        <taxon>Asterales</taxon>
        <taxon>Asteraceae</taxon>
        <taxon>Asteroideae</taxon>
        <taxon>Anthemideae</taxon>
        <taxon>Artemisiinae</taxon>
        <taxon>Artemisia</taxon>
    </lineage>
</organism>
<dbReference type="EMBL" id="PKPP01002749">
    <property type="protein sequence ID" value="PWA73354.1"/>
    <property type="molecule type" value="Genomic_DNA"/>
</dbReference>
<proteinExistence type="predicted"/>
<evidence type="ECO:0000256" key="1">
    <source>
        <dbReference type="ARBA" id="ARBA00022527"/>
    </source>
</evidence>
<keyword evidence="3" id="KW-0067">ATP-binding</keyword>
<dbReference type="STRING" id="35608.A0A2U1NIL0"/>
<reference evidence="5 6" key="1">
    <citation type="journal article" date="2018" name="Mol. Plant">
        <title>The genome of Artemisia annua provides insight into the evolution of Asteraceae family and artemisinin biosynthesis.</title>
        <authorList>
            <person name="Shen Q."/>
            <person name="Zhang L."/>
            <person name="Liao Z."/>
            <person name="Wang S."/>
            <person name="Yan T."/>
            <person name="Shi P."/>
            <person name="Liu M."/>
            <person name="Fu X."/>
            <person name="Pan Q."/>
            <person name="Wang Y."/>
            <person name="Lv Z."/>
            <person name="Lu X."/>
            <person name="Zhang F."/>
            <person name="Jiang W."/>
            <person name="Ma Y."/>
            <person name="Chen M."/>
            <person name="Hao X."/>
            <person name="Li L."/>
            <person name="Tang Y."/>
            <person name="Lv G."/>
            <person name="Zhou Y."/>
            <person name="Sun X."/>
            <person name="Brodelius P.E."/>
            <person name="Rose J.K.C."/>
            <person name="Tang K."/>
        </authorList>
    </citation>
    <scope>NUCLEOTIDE SEQUENCE [LARGE SCALE GENOMIC DNA]</scope>
    <source>
        <strain evidence="6">cv. Huhao1</strain>
        <tissue evidence="5">Leaf</tissue>
    </source>
</reference>
<sequence length="148" mass="16902">MRLIIAQDAATGLAYLQEGKVLKMDRPMSQQHQYLLETNAYLAPEYIYTGRLSSKIDVWSYGIFLEELITGRVRTFVQENARSINVFLTQDLKESILRSQQKKVAEIAKKCLANDPKLRPNMSEVLKVVKEALELEMLNQQLPDAGKT</sequence>
<comment type="caution">
    <text evidence="5">The sequence shown here is derived from an EMBL/GenBank/DDBJ whole genome shotgun (WGS) entry which is preliminary data.</text>
</comment>
<dbReference type="GO" id="GO:0005524">
    <property type="term" value="F:ATP binding"/>
    <property type="evidence" value="ECO:0007669"/>
    <property type="project" value="UniProtKB-KW"/>
</dbReference>
<dbReference type="GO" id="GO:0004674">
    <property type="term" value="F:protein serine/threonine kinase activity"/>
    <property type="evidence" value="ECO:0007669"/>
    <property type="project" value="UniProtKB-KW"/>
</dbReference>
<dbReference type="PROSITE" id="PS50011">
    <property type="entry name" value="PROTEIN_KINASE_DOM"/>
    <property type="match status" value="1"/>
</dbReference>